<dbReference type="Proteomes" id="UP001247805">
    <property type="component" value="Unassembled WGS sequence"/>
</dbReference>
<accession>A0ABU3SUM2</accession>
<dbReference type="PANTHER" id="PTHR33121:SF71">
    <property type="entry name" value="OXYGEN SENSOR PROTEIN DOSP"/>
    <property type="match status" value="1"/>
</dbReference>
<dbReference type="Pfam" id="PF00563">
    <property type="entry name" value="EAL"/>
    <property type="match status" value="1"/>
</dbReference>
<comment type="caution">
    <text evidence="2">The sequence shown here is derived from an EMBL/GenBank/DDBJ whole genome shotgun (WGS) entry which is preliminary data.</text>
</comment>
<dbReference type="RefSeq" id="WP_316025346.1">
    <property type="nucleotide sequence ID" value="NZ_JAWDIO010000002.1"/>
</dbReference>
<dbReference type="PANTHER" id="PTHR33121">
    <property type="entry name" value="CYCLIC DI-GMP PHOSPHODIESTERASE PDEF"/>
    <property type="match status" value="1"/>
</dbReference>
<dbReference type="InterPro" id="IPR035919">
    <property type="entry name" value="EAL_sf"/>
</dbReference>
<organism evidence="2 3">
    <name type="scientific">Paraglaciecola aquimarina</name>
    <dbReference type="NCBI Taxonomy" id="1235557"/>
    <lineage>
        <taxon>Bacteria</taxon>
        <taxon>Pseudomonadati</taxon>
        <taxon>Pseudomonadota</taxon>
        <taxon>Gammaproteobacteria</taxon>
        <taxon>Alteromonadales</taxon>
        <taxon>Alteromonadaceae</taxon>
        <taxon>Paraglaciecola</taxon>
    </lineage>
</organism>
<gene>
    <name evidence="2" type="ORF">RS130_06950</name>
</gene>
<name>A0ABU3SUM2_9ALTE</name>
<evidence type="ECO:0000313" key="2">
    <source>
        <dbReference type="EMBL" id="MDU0353694.1"/>
    </source>
</evidence>
<feature type="domain" description="EAL" evidence="1">
    <location>
        <begin position="1"/>
        <end position="236"/>
    </location>
</feature>
<dbReference type="EMBL" id="JAWDIO010000002">
    <property type="protein sequence ID" value="MDU0353694.1"/>
    <property type="molecule type" value="Genomic_DNA"/>
</dbReference>
<reference evidence="2 3" key="1">
    <citation type="submission" date="2023-10" db="EMBL/GenBank/DDBJ databases">
        <title>Glaciecola aquimarina strain GGW-M5 nov., isolated from a coastal seawater.</title>
        <authorList>
            <person name="Bayburt H."/>
            <person name="Kim J.M."/>
            <person name="Choi B.J."/>
            <person name="Jeon C.O."/>
        </authorList>
    </citation>
    <scope>NUCLEOTIDE SEQUENCE [LARGE SCALE GENOMIC DNA]</scope>
    <source>
        <strain evidence="2 3">KCTC 32108</strain>
    </source>
</reference>
<evidence type="ECO:0000259" key="1">
    <source>
        <dbReference type="PROSITE" id="PS50883"/>
    </source>
</evidence>
<dbReference type="SMART" id="SM00052">
    <property type="entry name" value="EAL"/>
    <property type="match status" value="1"/>
</dbReference>
<sequence>MQVSEVNESFSLDNVVPFFQPIMDIQQNSVWSYECLARLMKFDEHAYLPCEFLHLVERHDLVAELTQTIFNRSAIYFRNINMSWNINISLADISDVDMHHFLRAQLQSYPNPKRISFEVTAKNALLSKDNFYQFAELCQALGVNIIIDHFEQNEIDLLTILSLPITAIKVSGRLFEQAQQNAESAKLISLMIEQSATHKVVLIAEHIELASTLKAVKDFGVRYAQGFYFSQPKASP</sequence>
<dbReference type="PROSITE" id="PS50883">
    <property type="entry name" value="EAL"/>
    <property type="match status" value="1"/>
</dbReference>
<dbReference type="Gene3D" id="3.20.20.450">
    <property type="entry name" value="EAL domain"/>
    <property type="match status" value="1"/>
</dbReference>
<proteinExistence type="predicted"/>
<dbReference type="SUPFAM" id="SSF141868">
    <property type="entry name" value="EAL domain-like"/>
    <property type="match status" value="1"/>
</dbReference>
<dbReference type="InterPro" id="IPR001633">
    <property type="entry name" value="EAL_dom"/>
</dbReference>
<keyword evidence="3" id="KW-1185">Reference proteome</keyword>
<protein>
    <submittedName>
        <fullName evidence="2">EAL domain-containing protein</fullName>
    </submittedName>
</protein>
<evidence type="ECO:0000313" key="3">
    <source>
        <dbReference type="Proteomes" id="UP001247805"/>
    </source>
</evidence>
<dbReference type="CDD" id="cd01948">
    <property type="entry name" value="EAL"/>
    <property type="match status" value="1"/>
</dbReference>
<dbReference type="InterPro" id="IPR050706">
    <property type="entry name" value="Cyclic-di-GMP_PDE-like"/>
</dbReference>